<dbReference type="AlphaFoldDB" id="A0AAD3NCA2"/>
<comment type="caution">
    <text evidence="3">The sequence shown here is derived from an EMBL/GenBank/DDBJ whole genome shotgun (WGS) entry which is preliminary data.</text>
</comment>
<feature type="compositionally biased region" description="Basic and acidic residues" evidence="2">
    <location>
        <begin position="614"/>
        <end position="624"/>
    </location>
</feature>
<keyword evidence="4" id="KW-1185">Reference proteome</keyword>
<proteinExistence type="predicted"/>
<feature type="compositionally biased region" description="Basic residues" evidence="2">
    <location>
        <begin position="173"/>
        <end position="182"/>
    </location>
</feature>
<feature type="region of interest" description="Disordered" evidence="2">
    <location>
        <begin position="350"/>
        <end position="381"/>
    </location>
</feature>
<feature type="compositionally biased region" description="Basic and acidic residues" evidence="2">
    <location>
        <begin position="189"/>
        <end position="199"/>
    </location>
</feature>
<name>A0AAD3NCA2_LATJO</name>
<evidence type="ECO:0000256" key="1">
    <source>
        <dbReference type="SAM" id="Coils"/>
    </source>
</evidence>
<evidence type="ECO:0000313" key="4">
    <source>
        <dbReference type="Proteomes" id="UP001279410"/>
    </source>
</evidence>
<dbReference type="Proteomes" id="UP001279410">
    <property type="component" value="Unassembled WGS sequence"/>
</dbReference>
<reference evidence="3" key="1">
    <citation type="submission" date="2022-08" db="EMBL/GenBank/DDBJ databases">
        <title>Genome sequencing of akame (Lates japonicus).</title>
        <authorList>
            <person name="Hashiguchi Y."/>
            <person name="Takahashi H."/>
        </authorList>
    </citation>
    <scope>NUCLEOTIDE SEQUENCE</scope>
    <source>
        <strain evidence="3">Kochi</strain>
    </source>
</reference>
<evidence type="ECO:0000313" key="3">
    <source>
        <dbReference type="EMBL" id="GLD69217.1"/>
    </source>
</evidence>
<feature type="compositionally biased region" description="Low complexity" evidence="2">
    <location>
        <begin position="200"/>
        <end position="213"/>
    </location>
</feature>
<organism evidence="3 4">
    <name type="scientific">Lates japonicus</name>
    <name type="common">Japanese lates</name>
    <dbReference type="NCBI Taxonomy" id="270547"/>
    <lineage>
        <taxon>Eukaryota</taxon>
        <taxon>Metazoa</taxon>
        <taxon>Chordata</taxon>
        <taxon>Craniata</taxon>
        <taxon>Vertebrata</taxon>
        <taxon>Euteleostomi</taxon>
        <taxon>Actinopterygii</taxon>
        <taxon>Neopterygii</taxon>
        <taxon>Teleostei</taxon>
        <taxon>Neoteleostei</taxon>
        <taxon>Acanthomorphata</taxon>
        <taxon>Carangaria</taxon>
        <taxon>Carangaria incertae sedis</taxon>
        <taxon>Centropomidae</taxon>
        <taxon>Lates</taxon>
    </lineage>
</organism>
<sequence>MPLCPLCHRSFSALNKHLKSIHIVANNSERQILLNHAAGRINIRASSCPVSGCTYLLTRLDRHIRQAHTEMSVSEQASMMAEARRQATRKLLADLQATDPDPPMASTLALEDDVFEEIQDSPGPPSPEYNCGDERCWEQRRIYTVELDKLRQQRDSLLQDIGVLRSKLQLHERRSKTPKRRSTPTDHATGQKEHVEEPKQLQQQTEEQQQQEQWQEEEVKQPKVTPVKRPFKQAKYSPKSFGPWSSGQGRGNRMRLIMLPASMEEYLQTYKAFHEGLDPTPKMRENALSKVSRVKTFLLYMGHSHSRLSDWLFLDDLPRIRGWSRSVVISGMKITTAEFYLKNFLESTPLPPDQGTAEGHSPEVDHGDQNPATTGDCPPDGNKECTVLKKMEAKLTHGDRFMFYGYLSAYWSCLYSHRPGVYTNLTDQEIEEARASGGGFLLHVKEHKTNKTFGEAQIFLTPEEFSWVERWVAIKAQSSVAFTLIRMAIATYAKKSMDPASRTKVADFRCHDVKTADKYCAKNPDHAEARDIRKIIADTLAKGDQPGTLSADLQGEEPCTSRQAMIVLLQTMRRTLSPTRILETPLLRTKRRRKRTKVRKGTKERKGTKGRRKGANEMRSMKHL</sequence>
<feature type="region of interest" description="Disordered" evidence="2">
    <location>
        <begin position="169"/>
        <end position="227"/>
    </location>
</feature>
<protein>
    <submittedName>
        <fullName evidence="3">Uncharacterized protein</fullName>
    </submittedName>
</protein>
<dbReference type="EMBL" id="BRZM01000188">
    <property type="protein sequence ID" value="GLD69217.1"/>
    <property type="molecule type" value="Genomic_DNA"/>
</dbReference>
<accession>A0AAD3NCA2</accession>
<feature type="coiled-coil region" evidence="1">
    <location>
        <begin position="140"/>
        <end position="167"/>
    </location>
</feature>
<evidence type="ECO:0000256" key="2">
    <source>
        <dbReference type="SAM" id="MobiDB-lite"/>
    </source>
</evidence>
<gene>
    <name evidence="3" type="ORF">AKAME5_002053000</name>
</gene>
<feature type="region of interest" description="Disordered" evidence="2">
    <location>
        <begin position="583"/>
        <end position="624"/>
    </location>
</feature>
<keyword evidence="1" id="KW-0175">Coiled coil</keyword>
<feature type="compositionally biased region" description="Basic residues" evidence="2">
    <location>
        <begin position="588"/>
        <end position="613"/>
    </location>
</feature>